<dbReference type="PROSITE" id="PS01124">
    <property type="entry name" value="HTH_ARAC_FAMILY_2"/>
    <property type="match status" value="1"/>
</dbReference>
<organism evidence="5">
    <name type="scientific">Salinispirillum sp. LH 10-3-1</name>
    <dbReference type="NCBI Taxonomy" id="2952525"/>
    <lineage>
        <taxon>Bacteria</taxon>
        <taxon>Pseudomonadati</taxon>
        <taxon>Pseudomonadota</taxon>
        <taxon>Gammaproteobacteria</taxon>
        <taxon>Oceanospirillales</taxon>
        <taxon>Saccharospirillaceae</taxon>
        <taxon>Salinispirillum</taxon>
    </lineage>
</organism>
<sequence length="328" mass="36567">MVNSGLATVTQHFTKAMLRALPPEVAAAEPLRTLITDIETHERVPMALQDELWRQLVQHLPQAGLGLTLGAAIEPGNLDLVGFLIMSCDTLEDALDVLLTYHPIVGEGGEFLSTRNDTTCQLIYAPFHDVCRIERTEAVMTTLVHLTRHLTSGRFHPAYVSFQHEIQSTEKHYADTLQCPVRFGQMADAMVFPLTAMSLPIEHANAMVYEQMRKLADTQLQQLSTPMLAHQVEQLVALHPHWGKERIAGDLGMSGRHLNRLLARENTTFKILADQVRLQLAKDRLIDGEKTAEIAHATGFSDESSFTKAFKRLTGQTPTEFKAQVNEG</sequence>
<dbReference type="PANTHER" id="PTHR47894:SF1">
    <property type="entry name" value="HTH-TYPE TRANSCRIPTIONAL REGULATOR VQSM"/>
    <property type="match status" value="1"/>
</dbReference>
<dbReference type="EMBL" id="CP101717">
    <property type="protein sequence ID" value="WLD58924.1"/>
    <property type="molecule type" value="Genomic_DNA"/>
</dbReference>
<keyword evidence="3" id="KW-0804">Transcription</keyword>
<dbReference type="InterPro" id="IPR009057">
    <property type="entry name" value="Homeodomain-like_sf"/>
</dbReference>
<dbReference type="GO" id="GO:0005829">
    <property type="term" value="C:cytosol"/>
    <property type="evidence" value="ECO:0007669"/>
    <property type="project" value="TreeGrafter"/>
</dbReference>
<evidence type="ECO:0000313" key="5">
    <source>
        <dbReference type="EMBL" id="WLD58924.1"/>
    </source>
</evidence>
<gene>
    <name evidence="5" type="ORF">NFC81_03825</name>
</gene>
<dbReference type="GO" id="GO:0000976">
    <property type="term" value="F:transcription cis-regulatory region binding"/>
    <property type="evidence" value="ECO:0007669"/>
    <property type="project" value="TreeGrafter"/>
</dbReference>
<feature type="domain" description="HTH araC/xylS-type" evidence="4">
    <location>
        <begin position="226"/>
        <end position="324"/>
    </location>
</feature>
<protein>
    <submittedName>
        <fullName evidence="5">AraC family transcriptional regulator</fullName>
    </submittedName>
</protein>
<dbReference type="Gene3D" id="1.10.10.60">
    <property type="entry name" value="Homeodomain-like"/>
    <property type="match status" value="1"/>
</dbReference>
<dbReference type="Pfam" id="PF12625">
    <property type="entry name" value="Arabinose_bd"/>
    <property type="match status" value="1"/>
</dbReference>
<name>A0AB38YHR3_9GAMM</name>
<dbReference type="Pfam" id="PF12833">
    <property type="entry name" value="HTH_18"/>
    <property type="match status" value="1"/>
</dbReference>
<dbReference type="RefSeq" id="WP_304996212.1">
    <property type="nucleotide sequence ID" value="NZ_CP101717.1"/>
</dbReference>
<dbReference type="InterPro" id="IPR020449">
    <property type="entry name" value="Tscrpt_reg_AraC-type_HTH"/>
</dbReference>
<dbReference type="PANTHER" id="PTHR47894">
    <property type="entry name" value="HTH-TYPE TRANSCRIPTIONAL REGULATOR GADX"/>
    <property type="match status" value="1"/>
</dbReference>
<accession>A0AB38YHR3</accession>
<keyword evidence="1" id="KW-0805">Transcription regulation</keyword>
<dbReference type="InterPro" id="IPR032687">
    <property type="entry name" value="AraC-type_N"/>
</dbReference>
<evidence type="ECO:0000256" key="1">
    <source>
        <dbReference type="ARBA" id="ARBA00023015"/>
    </source>
</evidence>
<evidence type="ECO:0000256" key="3">
    <source>
        <dbReference type="ARBA" id="ARBA00023163"/>
    </source>
</evidence>
<dbReference type="InterPro" id="IPR018060">
    <property type="entry name" value="HTH_AraC"/>
</dbReference>
<dbReference type="AlphaFoldDB" id="A0AB38YHR3"/>
<reference evidence="5" key="1">
    <citation type="submission" date="2022-07" db="EMBL/GenBank/DDBJ databases">
        <title>Complete genome sequence of Salinispirillum sp. LH10-3-1 capable of multiple carbohydrate inversion isolated from a soda lake.</title>
        <authorList>
            <person name="Liu J."/>
            <person name="Zhai Y."/>
            <person name="Zhang H."/>
            <person name="Yang H."/>
            <person name="Qu J."/>
            <person name="Li J."/>
        </authorList>
    </citation>
    <scope>NUCLEOTIDE SEQUENCE</scope>
    <source>
        <strain evidence="5">LH 10-3-1</strain>
    </source>
</reference>
<evidence type="ECO:0000256" key="2">
    <source>
        <dbReference type="ARBA" id="ARBA00023125"/>
    </source>
</evidence>
<keyword evidence="2" id="KW-0238">DNA-binding</keyword>
<dbReference type="SUPFAM" id="SSF46689">
    <property type="entry name" value="Homeodomain-like"/>
    <property type="match status" value="1"/>
</dbReference>
<dbReference type="SMART" id="SM00342">
    <property type="entry name" value="HTH_ARAC"/>
    <property type="match status" value="1"/>
</dbReference>
<proteinExistence type="predicted"/>
<evidence type="ECO:0000259" key="4">
    <source>
        <dbReference type="PROSITE" id="PS01124"/>
    </source>
</evidence>
<dbReference type="PRINTS" id="PR00032">
    <property type="entry name" value="HTHARAC"/>
</dbReference>
<dbReference type="GO" id="GO:0003700">
    <property type="term" value="F:DNA-binding transcription factor activity"/>
    <property type="evidence" value="ECO:0007669"/>
    <property type="project" value="InterPro"/>
</dbReference>